<evidence type="ECO:0000313" key="6">
    <source>
        <dbReference type="Proteomes" id="UP000256709"/>
    </source>
</evidence>
<evidence type="ECO:0000259" key="4">
    <source>
        <dbReference type="Pfam" id="PF22725"/>
    </source>
</evidence>
<proteinExistence type="predicted"/>
<evidence type="ECO:0000259" key="3">
    <source>
        <dbReference type="Pfam" id="PF01408"/>
    </source>
</evidence>
<dbReference type="EMBL" id="NBXA01000004">
    <property type="protein sequence ID" value="RFA15948.1"/>
    <property type="molecule type" value="Genomic_DNA"/>
</dbReference>
<evidence type="ECO:0000313" key="5">
    <source>
        <dbReference type="EMBL" id="RFA15948.1"/>
    </source>
</evidence>
<sequence length="360" mass="37665">MPHSAVRVGIIGGGFMAAVHSRAARAAGATVVGIASSSPVRSERAAGLLGIETGYDSADSLIADSDADVIHICTPNSTHAALATAVITAGKHVVCEKPLTAQFADAEPLAELAERAGVVAAVPFVYRYHPMIQELQARVLAGDLGRVITVRGSYLQDWLMEETDGNWRVHVDAGGRSRAFADIGSHLLDLAEFVTGSRVVEVAAATSTVYPVRNGEPVDTEDIAAVTARFDNDAVASLLVSQTAGGHDNDLQIEVMGTHASASFSQERPDSLAIGTRGSVTTLSRGGPTLAPTAQALSLVPPGHPMGYQDAFNAFARDVYAAVKGDMRSRLPTFADGARMSRVTETVLNAAATHSWISIR</sequence>
<dbReference type="Gene3D" id="3.40.50.720">
    <property type="entry name" value="NAD(P)-binding Rossmann-like Domain"/>
    <property type="match status" value="1"/>
</dbReference>
<dbReference type="RefSeq" id="WP_116281780.1">
    <property type="nucleotide sequence ID" value="NZ_NBXA01000004.1"/>
</dbReference>
<dbReference type="GO" id="GO:0000166">
    <property type="term" value="F:nucleotide binding"/>
    <property type="evidence" value="ECO:0007669"/>
    <property type="project" value="InterPro"/>
</dbReference>
<dbReference type="Proteomes" id="UP000256709">
    <property type="component" value="Unassembled WGS sequence"/>
</dbReference>
<dbReference type="InterPro" id="IPR036291">
    <property type="entry name" value="NAD(P)-bd_dom_sf"/>
</dbReference>
<keyword evidence="1" id="KW-0560">Oxidoreductase</keyword>
<dbReference type="AlphaFoldDB" id="A0A3E0W2Z9"/>
<dbReference type="InterPro" id="IPR050463">
    <property type="entry name" value="Gfo/Idh/MocA_oxidrdct_glycsds"/>
</dbReference>
<gene>
    <name evidence="5" type="ORF">B7R21_02990</name>
</gene>
<evidence type="ECO:0000256" key="1">
    <source>
        <dbReference type="ARBA" id="ARBA00023002"/>
    </source>
</evidence>
<dbReference type="InterPro" id="IPR000683">
    <property type="entry name" value="Gfo/Idh/MocA-like_OxRdtase_N"/>
</dbReference>
<feature type="domain" description="Gfo/Idh/MocA-like oxidoreductase N-terminal" evidence="3">
    <location>
        <begin position="6"/>
        <end position="122"/>
    </location>
</feature>
<organism evidence="5 6">
    <name type="scientific">Subtercola boreus</name>
    <dbReference type="NCBI Taxonomy" id="120213"/>
    <lineage>
        <taxon>Bacteria</taxon>
        <taxon>Bacillati</taxon>
        <taxon>Actinomycetota</taxon>
        <taxon>Actinomycetes</taxon>
        <taxon>Micrococcales</taxon>
        <taxon>Microbacteriaceae</taxon>
        <taxon>Subtercola</taxon>
    </lineage>
</organism>
<dbReference type="Gene3D" id="3.30.360.10">
    <property type="entry name" value="Dihydrodipicolinate Reductase, domain 2"/>
    <property type="match status" value="1"/>
</dbReference>
<dbReference type="OrthoDB" id="9792085at2"/>
<dbReference type="Pfam" id="PF22725">
    <property type="entry name" value="GFO_IDH_MocA_C3"/>
    <property type="match status" value="1"/>
</dbReference>
<dbReference type="SUPFAM" id="SSF55347">
    <property type="entry name" value="Glyceraldehyde-3-phosphate dehydrogenase-like, C-terminal domain"/>
    <property type="match status" value="1"/>
</dbReference>
<comment type="caution">
    <text evidence="5">The sequence shown here is derived from an EMBL/GenBank/DDBJ whole genome shotgun (WGS) entry which is preliminary data.</text>
</comment>
<evidence type="ECO:0000256" key="2">
    <source>
        <dbReference type="ARBA" id="ARBA00023027"/>
    </source>
</evidence>
<feature type="domain" description="GFO/IDH/MocA-like oxidoreductase" evidence="4">
    <location>
        <begin position="132"/>
        <end position="262"/>
    </location>
</feature>
<protein>
    <submittedName>
        <fullName evidence="5">Oxidoreductase</fullName>
    </submittedName>
</protein>
<dbReference type="GO" id="GO:0016491">
    <property type="term" value="F:oxidoreductase activity"/>
    <property type="evidence" value="ECO:0007669"/>
    <property type="project" value="UniProtKB-KW"/>
</dbReference>
<dbReference type="InterPro" id="IPR055170">
    <property type="entry name" value="GFO_IDH_MocA-like_dom"/>
</dbReference>
<dbReference type="Pfam" id="PF01408">
    <property type="entry name" value="GFO_IDH_MocA"/>
    <property type="match status" value="1"/>
</dbReference>
<dbReference type="PANTHER" id="PTHR43818:SF11">
    <property type="entry name" value="BCDNA.GH03377"/>
    <property type="match status" value="1"/>
</dbReference>
<dbReference type="SUPFAM" id="SSF51735">
    <property type="entry name" value="NAD(P)-binding Rossmann-fold domains"/>
    <property type="match status" value="1"/>
</dbReference>
<name>A0A3E0W2Z9_9MICO</name>
<accession>A0A3E0W2Z9</accession>
<keyword evidence="2" id="KW-0520">NAD</keyword>
<dbReference type="PANTHER" id="PTHR43818">
    <property type="entry name" value="BCDNA.GH03377"/>
    <property type="match status" value="1"/>
</dbReference>
<reference evidence="5 6" key="1">
    <citation type="submission" date="2017-04" db="EMBL/GenBank/DDBJ databases">
        <title>Comparative genome analysis of Subtercola boreus.</title>
        <authorList>
            <person name="Cho Y.-J."/>
            <person name="Cho A."/>
            <person name="Kim O.-S."/>
            <person name="Lee J.-I."/>
        </authorList>
    </citation>
    <scope>NUCLEOTIDE SEQUENCE [LARGE SCALE GENOMIC DNA]</scope>
    <source>
        <strain evidence="5 6">P27444</strain>
    </source>
</reference>